<dbReference type="AlphaFoldDB" id="A0A4U3ME96"/>
<gene>
    <name evidence="1" type="ORF">FDA94_20435</name>
</gene>
<evidence type="ECO:0000313" key="2">
    <source>
        <dbReference type="Proteomes" id="UP000308705"/>
    </source>
</evidence>
<organism evidence="1 2">
    <name type="scientific">Herbidospora galbida</name>
    <dbReference type="NCBI Taxonomy" id="2575442"/>
    <lineage>
        <taxon>Bacteria</taxon>
        <taxon>Bacillati</taxon>
        <taxon>Actinomycetota</taxon>
        <taxon>Actinomycetes</taxon>
        <taxon>Streptosporangiales</taxon>
        <taxon>Streptosporangiaceae</taxon>
        <taxon>Herbidospora</taxon>
    </lineage>
</organism>
<protein>
    <submittedName>
        <fullName evidence="1">Uncharacterized protein</fullName>
    </submittedName>
</protein>
<comment type="caution">
    <text evidence="1">The sequence shown here is derived from an EMBL/GenBank/DDBJ whole genome shotgun (WGS) entry which is preliminary data.</text>
</comment>
<reference evidence="1 2" key="1">
    <citation type="submission" date="2019-04" db="EMBL/GenBank/DDBJ databases">
        <title>Herbidospora sp. NEAU-GS14.nov., a novel actinomycete isolated from soil.</title>
        <authorList>
            <person name="Han L."/>
        </authorList>
    </citation>
    <scope>NUCLEOTIDE SEQUENCE [LARGE SCALE GENOMIC DNA]</scope>
    <source>
        <strain evidence="1 2">NEAU-GS14</strain>
    </source>
</reference>
<dbReference type="OrthoDB" id="3540160at2"/>
<sequence>MHDDLLRAVMAAASAFSEAGRDLYLDFHPDIRRWSPITDLVGKVRLGVSYTLPDGRELVCEVRLRPHGPAWTVDGTVDLDGEELLLLPEGPEDLLGHYTEQVLEPARRHLDEALRGLANPG</sequence>
<proteinExistence type="predicted"/>
<keyword evidence="2" id="KW-1185">Reference proteome</keyword>
<dbReference type="EMBL" id="SZQA01000019">
    <property type="protein sequence ID" value="TKK86829.1"/>
    <property type="molecule type" value="Genomic_DNA"/>
</dbReference>
<dbReference type="Proteomes" id="UP000308705">
    <property type="component" value="Unassembled WGS sequence"/>
</dbReference>
<accession>A0A4U3ME96</accession>
<name>A0A4U3ME96_9ACTN</name>
<evidence type="ECO:0000313" key="1">
    <source>
        <dbReference type="EMBL" id="TKK86829.1"/>
    </source>
</evidence>